<sequence length="217" mass="23072">MEATVLIADDHPLFREAMRLVVSSALGEGSEIVECESLDAALDAVRRNPNIELAMIDINMPGMDGLAGLARLRQQAPTLPVIVVSADERHSTVEAAMSVGASGFIPKSFSRDSMTEAVNAVLGGDIYLPPSLADRDTGVPGSSPEQLQDLASRLALLTKQERCVLDYIVGGKSNKVVAIELNIAESTVKAHVSAILRKLKVSSRTQAVIKVGALLRM</sequence>
<evidence type="ECO:0000259" key="5">
    <source>
        <dbReference type="PROSITE" id="PS50110"/>
    </source>
</evidence>
<evidence type="ECO:0000256" key="3">
    <source>
        <dbReference type="PROSITE-ProRule" id="PRU00169"/>
    </source>
</evidence>
<dbReference type="GO" id="GO:0006355">
    <property type="term" value="P:regulation of DNA-templated transcription"/>
    <property type="evidence" value="ECO:0007669"/>
    <property type="project" value="InterPro"/>
</dbReference>
<dbReference type="AlphaFoldDB" id="A0A1Y6C007"/>
<dbReference type="InterPro" id="IPR058245">
    <property type="entry name" value="NreC/VraR/RcsB-like_REC"/>
</dbReference>
<evidence type="ECO:0000259" key="4">
    <source>
        <dbReference type="PROSITE" id="PS50043"/>
    </source>
</evidence>
<evidence type="ECO:0000313" key="6">
    <source>
        <dbReference type="EMBL" id="SMF37062.1"/>
    </source>
</evidence>
<reference evidence="7" key="1">
    <citation type="submission" date="2017-04" db="EMBL/GenBank/DDBJ databases">
        <authorList>
            <person name="Varghese N."/>
            <person name="Submissions S."/>
        </authorList>
    </citation>
    <scope>NUCLEOTIDE SEQUENCE [LARGE SCALE GENOMIC DNA]</scope>
    <source>
        <strain evidence="7">DSM 22618</strain>
    </source>
</reference>
<feature type="domain" description="HTH luxR-type" evidence="4">
    <location>
        <begin position="150"/>
        <end position="215"/>
    </location>
</feature>
<feature type="modified residue" description="4-aspartylphosphate" evidence="3">
    <location>
        <position position="57"/>
    </location>
</feature>
<dbReference type="InterPro" id="IPR011006">
    <property type="entry name" value="CheY-like_superfamily"/>
</dbReference>
<dbReference type="Gene3D" id="1.10.10.10">
    <property type="entry name" value="Winged helix-like DNA-binding domain superfamily/Winged helix DNA-binding domain"/>
    <property type="match status" value="1"/>
</dbReference>
<dbReference type="PROSITE" id="PS50110">
    <property type="entry name" value="RESPONSE_REGULATORY"/>
    <property type="match status" value="1"/>
</dbReference>
<dbReference type="STRING" id="1123014.SAMN02745746_02803"/>
<dbReference type="PROSITE" id="PS50043">
    <property type="entry name" value="HTH_LUXR_2"/>
    <property type="match status" value="1"/>
</dbReference>
<dbReference type="PROSITE" id="PS00622">
    <property type="entry name" value="HTH_LUXR_1"/>
    <property type="match status" value="1"/>
</dbReference>
<dbReference type="InterPro" id="IPR000792">
    <property type="entry name" value="Tscrpt_reg_LuxR_C"/>
</dbReference>
<dbReference type="SUPFAM" id="SSF52172">
    <property type="entry name" value="CheY-like"/>
    <property type="match status" value="1"/>
</dbReference>
<protein>
    <submittedName>
        <fullName evidence="6">Two component transcriptional regulator, LuxR family</fullName>
    </submittedName>
</protein>
<dbReference type="SMART" id="SM00448">
    <property type="entry name" value="REC"/>
    <property type="match status" value="1"/>
</dbReference>
<dbReference type="GO" id="GO:0003677">
    <property type="term" value="F:DNA binding"/>
    <property type="evidence" value="ECO:0007669"/>
    <property type="project" value="UniProtKB-KW"/>
</dbReference>
<gene>
    <name evidence="6" type="ORF">SAMN02745746_02803</name>
</gene>
<dbReference type="InterPro" id="IPR051015">
    <property type="entry name" value="EvgA-like"/>
</dbReference>
<dbReference type="InterPro" id="IPR001789">
    <property type="entry name" value="Sig_transdc_resp-reg_receiver"/>
</dbReference>
<proteinExistence type="predicted"/>
<dbReference type="InterPro" id="IPR016032">
    <property type="entry name" value="Sig_transdc_resp-reg_C-effctor"/>
</dbReference>
<dbReference type="Proteomes" id="UP000192920">
    <property type="component" value="Unassembled WGS sequence"/>
</dbReference>
<dbReference type="SUPFAM" id="SSF46894">
    <property type="entry name" value="C-terminal effector domain of the bipartite response regulators"/>
    <property type="match status" value="1"/>
</dbReference>
<dbReference type="CDD" id="cd06170">
    <property type="entry name" value="LuxR_C_like"/>
    <property type="match status" value="1"/>
</dbReference>
<dbReference type="GO" id="GO:0000160">
    <property type="term" value="P:phosphorelay signal transduction system"/>
    <property type="evidence" value="ECO:0007669"/>
    <property type="project" value="InterPro"/>
</dbReference>
<dbReference type="CDD" id="cd17535">
    <property type="entry name" value="REC_NarL-like"/>
    <property type="match status" value="1"/>
</dbReference>
<dbReference type="PANTHER" id="PTHR45566:SF1">
    <property type="entry name" value="HTH-TYPE TRANSCRIPTIONAL REGULATOR YHJB-RELATED"/>
    <property type="match status" value="1"/>
</dbReference>
<dbReference type="RefSeq" id="WP_085276945.1">
    <property type="nucleotide sequence ID" value="NZ_FXAG01000016.1"/>
</dbReference>
<organism evidence="6 7">
    <name type="scientific">Pseudogulbenkiania subflava DSM 22618</name>
    <dbReference type="NCBI Taxonomy" id="1123014"/>
    <lineage>
        <taxon>Bacteria</taxon>
        <taxon>Pseudomonadati</taxon>
        <taxon>Pseudomonadota</taxon>
        <taxon>Betaproteobacteria</taxon>
        <taxon>Neisseriales</taxon>
        <taxon>Chromobacteriaceae</taxon>
        <taxon>Pseudogulbenkiania</taxon>
    </lineage>
</organism>
<dbReference type="Gene3D" id="3.40.50.2300">
    <property type="match status" value="1"/>
</dbReference>
<dbReference type="PANTHER" id="PTHR45566">
    <property type="entry name" value="HTH-TYPE TRANSCRIPTIONAL REGULATOR YHJB-RELATED"/>
    <property type="match status" value="1"/>
</dbReference>
<dbReference type="EMBL" id="FXAG01000016">
    <property type="protein sequence ID" value="SMF37062.1"/>
    <property type="molecule type" value="Genomic_DNA"/>
</dbReference>
<dbReference type="Pfam" id="PF00196">
    <property type="entry name" value="GerE"/>
    <property type="match status" value="1"/>
</dbReference>
<dbReference type="InterPro" id="IPR036388">
    <property type="entry name" value="WH-like_DNA-bd_sf"/>
</dbReference>
<evidence type="ECO:0000256" key="1">
    <source>
        <dbReference type="ARBA" id="ARBA00022553"/>
    </source>
</evidence>
<accession>A0A1Y6C007</accession>
<evidence type="ECO:0000256" key="2">
    <source>
        <dbReference type="ARBA" id="ARBA00023125"/>
    </source>
</evidence>
<dbReference type="Pfam" id="PF00072">
    <property type="entry name" value="Response_reg"/>
    <property type="match status" value="1"/>
</dbReference>
<evidence type="ECO:0000313" key="7">
    <source>
        <dbReference type="Proteomes" id="UP000192920"/>
    </source>
</evidence>
<dbReference type="SMART" id="SM00421">
    <property type="entry name" value="HTH_LUXR"/>
    <property type="match status" value="1"/>
</dbReference>
<dbReference type="PRINTS" id="PR00038">
    <property type="entry name" value="HTHLUXR"/>
</dbReference>
<keyword evidence="1 3" id="KW-0597">Phosphoprotein</keyword>
<name>A0A1Y6C007_9NEIS</name>
<keyword evidence="7" id="KW-1185">Reference proteome</keyword>
<keyword evidence="2" id="KW-0238">DNA-binding</keyword>
<feature type="domain" description="Response regulatory" evidence="5">
    <location>
        <begin position="4"/>
        <end position="122"/>
    </location>
</feature>